<keyword evidence="3 7" id="KW-0132">Cell division</keyword>
<dbReference type="InterPro" id="IPR038658">
    <property type="entry name" value="SsgB_sf"/>
</dbReference>
<reference evidence="7 8" key="1">
    <citation type="submission" date="2019-06" db="EMBL/GenBank/DDBJ databases">
        <title>Sequencing the genomes of 1000 actinobacteria strains.</title>
        <authorList>
            <person name="Klenk H.-P."/>
        </authorList>
    </citation>
    <scope>NUCLEOTIDE SEQUENCE [LARGE SCALE GENOMIC DNA]</scope>
    <source>
        <strain evidence="7 8">DSM 44826</strain>
    </source>
</reference>
<name>A0A561UK79_9ACTN</name>
<keyword evidence="5" id="KW-0717">Septation</keyword>
<evidence type="ECO:0000256" key="5">
    <source>
        <dbReference type="ARBA" id="ARBA00023210"/>
    </source>
</evidence>
<dbReference type="GO" id="GO:0030435">
    <property type="term" value="P:sporulation resulting in formation of a cellular spore"/>
    <property type="evidence" value="ECO:0007669"/>
    <property type="project" value="UniProtKB-KW"/>
</dbReference>
<dbReference type="AlphaFoldDB" id="A0A561UK79"/>
<accession>A0A561UK79</accession>
<sequence length="143" mass="15621">MRSTVVEHLVPARLILSTQCSSGLTVVLRYLARDPLAVRMAFPAEYSLDEDRAPRDGAEVVWVFARELLAHGLALPSGLGDVHVRPCRTPHTVVELRAPEGTALLRFESGALRRFLAASYRAVPQGREAALLDPDRALAELLG</sequence>
<protein>
    <submittedName>
        <fullName evidence="7">Sporulation and cell division protein SsgA</fullName>
    </submittedName>
</protein>
<dbReference type="Pfam" id="PF04686">
    <property type="entry name" value="SsgA"/>
    <property type="match status" value="1"/>
</dbReference>
<keyword evidence="6" id="KW-0131">Cell cycle</keyword>
<evidence type="ECO:0000256" key="3">
    <source>
        <dbReference type="ARBA" id="ARBA00022618"/>
    </source>
</evidence>
<proteinExistence type="inferred from homology"/>
<keyword evidence="8" id="KW-1185">Reference proteome</keyword>
<dbReference type="GO" id="GO:0030428">
    <property type="term" value="C:cell septum"/>
    <property type="evidence" value="ECO:0007669"/>
    <property type="project" value="UniProtKB-SubCell"/>
</dbReference>
<keyword evidence="4" id="KW-0749">Sporulation</keyword>
<comment type="similarity">
    <text evidence="2">Belongs to the SsgA family.</text>
</comment>
<evidence type="ECO:0000256" key="2">
    <source>
        <dbReference type="ARBA" id="ARBA00009323"/>
    </source>
</evidence>
<evidence type="ECO:0000256" key="1">
    <source>
        <dbReference type="ARBA" id="ARBA00004431"/>
    </source>
</evidence>
<dbReference type="GO" id="GO:0000917">
    <property type="term" value="P:division septum assembly"/>
    <property type="evidence" value="ECO:0007669"/>
    <property type="project" value="UniProtKB-KW"/>
</dbReference>
<gene>
    <name evidence="7" type="ORF">FHX73_113622</name>
</gene>
<evidence type="ECO:0000313" key="7">
    <source>
        <dbReference type="EMBL" id="TWF99767.1"/>
    </source>
</evidence>
<evidence type="ECO:0000313" key="8">
    <source>
        <dbReference type="Proteomes" id="UP000317940"/>
    </source>
</evidence>
<dbReference type="Proteomes" id="UP000317940">
    <property type="component" value="Unassembled WGS sequence"/>
</dbReference>
<comment type="subcellular location">
    <subcellularLocation>
        <location evidence="1">Cell septum</location>
    </subcellularLocation>
</comment>
<dbReference type="InterPro" id="IPR006776">
    <property type="entry name" value="SsgB"/>
</dbReference>
<dbReference type="EMBL" id="VIWT01000001">
    <property type="protein sequence ID" value="TWF99767.1"/>
    <property type="molecule type" value="Genomic_DNA"/>
</dbReference>
<dbReference type="OrthoDB" id="3853096at2"/>
<evidence type="ECO:0000256" key="6">
    <source>
        <dbReference type="ARBA" id="ARBA00023306"/>
    </source>
</evidence>
<dbReference type="Gene3D" id="2.30.31.20">
    <property type="entry name" value="Sporulation-specific cell division protein SsgB"/>
    <property type="match status" value="1"/>
</dbReference>
<dbReference type="RefSeq" id="WP_145905974.1">
    <property type="nucleotide sequence ID" value="NZ_BAAAMZ010000029.1"/>
</dbReference>
<evidence type="ECO:0000256" key="4">
    <source>
        <dbReference type="ARBA" id="ARBA00022969"/>
    </source>
</evidence>
<organism evidence="7 8">
    <name type="scientific">Kitasatospora viridis</name>
    <dbReference type="NCBI Taxonomy" id="281105"/>
    <lineage>
        <taxon>Bacteria</taxon>
        <taxon>Bacillati</taxon>
        <taxon>Actinomycetota</taxon>
        <taxon>Actinomycetes</taxon>
        <taxon>Kitasatosporales</taxon>
        <taxon>Streptomycetaceae</taxon>
        <taxon>Kitasatospora</taxon>
    </lineage>
</organism>
<comment type="caution">
    <text evidence="7">The sequence shown here is derived from an EMBL/GenBank/DDBJ whole genome shotgun (WGS) entry which is preliminary data.</text>
</comment>